<evidence type="ECO:0000256" key="3">
    <source>
        <dbReference type="SAM" id="Phobius"/>
    </source>
</evidence>
<evidence type="ECO:0000313" key="6">
    <source>
        <dbReference type="Proteomes" id="UP000754883"/>
    </source>
</evidence>
<name>A0A9N9U4F9_9HYPO</name>
<comment type="similarity">
    <text evidence="1">Belongs to the saccharopine dehydrogenase family.</text>
</comment>
<gene>
    <name evidence="5" type="ORF">CBYS24578_00000792</name>
</gene>
<organism evidence="5 6">
    <name type="scientific">Clonostachys byssicola</name>
    <dbReference type="NCBI Taxonomy" id="160290"/>
    <lineage>
        <taxon>Eukaryota</taxon>
        <taxon>Fungi</taxon>
        <taxon>Dikarya</taxon>
        <taxon>Ascomycota</taxon>
        <taxon>Pezizomycotina</taxon>
        <taxon>Sordariomycetes</taxon>
        <taxon>Hypocreomycetidae</taxon>
        <taxon>Hypocreales</taxon>
        <taxon>Bionectriaceae</taxon>
        <taxon>Clonostachys</taxon>
    </lineage>
</organism>
<dbReference type="GO" id="GO:0005811">
    <property type="term" value="C:lipid droplet"/>
    <property type="evidence" value="ECO:0007669"/>
    <property type="project" value="TreeGrafter"/>
</dbReference>
<dbReference type="Gene3D" id="3.40.50.720">
    <property type="entry name" value="NAD(P)-binding Rossmann-like Domain"/>
    <property type="match status" value="1"/>
</dbReference>
<sequence>MSLKKHDRQYDLVVFGATGKICEDLAVMKETLIIGVQTLGYTGKHTAEFVTKNLPTNLKWAVAGRSQPKLQAVVDACRELVADREQPAIEIADVTDEASITALAKKTFIFISTAGPYSKYGEAVFKGCAENGTHYVDCTGEFPWVGNMITKYEKVAKASGALMFPQTGLESAPPDLCSWAMAKCLRENLNAQTGRVIMSIHTLRSSASGGTIASVLNVFETFSLKELQAATKPYAYSPVPREGQGRFQPGIMARIFGSRNIPDLGTVTTSPAGSTDAFIVERTWGLLSATPSRKAEFYGPNFTFEEYLRVRNWIQGVALHFFLTLGPALLLLSSFARSLLRRVTHQPGQGSDRASATREEVEYRGTAEPDVKPGSGQKAVCRVRHFGGPYALSGLLMAQVALTLLEEDVQLDGGIYTSACLGQGLIDRAAKAGFKIETEIIS</sequence>
<feature type="domain" description="Saccharopine dehydrogenase NADP binding" evidence="4">
    <location>
        <begin position="33"/>
        <end position="161"/>
    </location>
</feature>
<dbReference type="GO" id="GO:0009247">
    <property type="term" value="P:glycolipid biosynthetic process"/>
    <property type="evidence" value="ECO:0007669"/>
    <property type="project" value="TreeGrafter"/>
</dbReference>
<dbReference type="PANTHER" id="PTHR12286">
    <property type="entry name" value="SACCHAROPINE DEHYDROGENASE-LIKE OXIDOREDUCTASE"/>
    <property type="match status" value="1"/>
</dbReference>
<dbReference type="SUPFAM" id="SSF51735">
    <property type="entry name" value="NAD(P)-binding Rossmann-fold domains"/>
    <property type="match status" value="1"/>
</dbReference>
<dbReference type="Pfam" id="PF03435">
    <property type="entry name" value="Sacchrp_dh_NADP"/>
    <property type="match status" value="1"/>
</dbReference>
<accession>A0A9N9U4F9</accession>
<dbReference type="PANTHER" id="PTHR12286:SF5">
    <property type="entry name" value="SACCHAROPINE DEHYDROGENASE-LIKE OXIDOREDUCTASE"/>
    <property type="match status" value="1"/>
</dbReference>
<dbReference type="InterPro" id="IPR005097">
    <property type="entry name" value="Sacchrp_dh_NADP-bd"/>
</dbReference>
<evidence type="ECO:0000313" key="5">
    <source>
        <dbReference type="EMBL" id="CAG9971977.1"/>
    </source>
</evidence>
<keyword evidence="3" id="KW-1133">Transmembrane helix</keyword>
<dbReference type="InterPro" id="IPR051276">
    <property type="entry name" value="Saccharopine_DH-like_oxidrdct"/>
</dbReference>
<dbReference type="AlphaFoldDB" id="A0A9N9U4F9"/>
<feature type="region of interest" description="Disordered" evidence="2">
    <location>
        <begin position="346"/>
        <end position="375"/>
    </location>
</feature>
<feature type="compositionally biased region" description="Basic and acidic residues" evidence="2">
    <location>
        <begin position="355"/>
        <end position="371"/>
    </location>
</feature>
<evidence type="ECO:0000256" key="2">
    <source>
        <dbReference type="SAM" id="MobiDB-lite"/>
    </source>
</evidence>
<dbReference type="Proteomes" id="UP000754883">
    <property type="component" value="Unassembled WGS sequence"/>
</dbReference>
<dbReference type="GO" id="GO:0005886">
    <property type="term" value="C:plasma membrane"/>
    <property type="evidence" value="ECO:0007669"/>
    <property type="project" value="TreeGrafter"/>
</dbReference>
<dbReference type="EMBL" id="CABFNO020001240">
    <property type="protein sequence ID" value="CAG9971977.1"/>
    <property type="molecule type" value="Genomic_DNA"/>
</dbReference>
<feature type="transmembrane region" description="Helical" evidence="3">
    <location>
        <begin position="313"/>
        <end position="332"/>
    </location>
</feature>
<evidence type="ECO:0000256" key="1">
    <source>
        <dbReference type="ARBA" id="ARBA00038048"/>
    </source>
</evidence>
<proteinExistence type="inferred from homology"/>
<reference evidence="5" key="1">
    <citation type="submission" date="2021-10" db="EMBL/GenBank/DDBJ databases">
        <authorList>
            <person name="Piombo E."/>
        </authorList>
    </citation>
    <scope>NUCLEOTIDE SEQUENCE</scope>
</reference>
<keyword evidence="6" id="KW-1185">Reference proteome</keyword>
<keyword evidence="3" id="KW-0812">Transmembrane</keyword>
<comment type="caution">
    <text evidence="5">The sequence shown here is derived from an EMBL/GenBank/DDBJ whole genome shotgun (WGS) entry which is preliminary data.</text>
</comment>
<evidence type="ECO:0000259" key="4">
    <source>
        <dbReference type="Pfam" id="PF03435"/>
    </source>
</evidence>
<dbReference type="GO" id="GO:0005739">
    <property type="term" value="C:mitochondrion"/>
    <property type="evidence" value="ECO:0007669"/>
    <property type="project" value="TreeGrafter"/>
</dbReference>
<keyword evidence="3" id="KW-0472">Membrane</keyword>
<dbReference type="OrthoDB" id="10268090at2759"/>
<dbReference type="InterPro" id="IPR036291">
    <property type="entry name" value="NAD(P)-bd_dom_sf"/>
</dbReference>
<protein>
    <recommendedName>
        <fullName evidence="4">Saccharopine dehydrogenase NADP binding domain-containing protein</fullName>
    </recommendedName>
</protein>